<proteinExistence type="predicted"/>
<evidence type="ECO:0000313" key="1">
    <source>
        <dbReference type="EMBL" id="MFD2097679.1"/>
    </source>
</evidence>
<dbReference type="RefSeq" id="WP_345341853.1">
    <property type="nucleotide sequence ID" value="NZ_BAABLI010000032.1"/>
</dbReference>
<accession>A0ABW4XS52</accession>
<organism evidence="1 2">
    <name type="scientific">Corallincola platygyrae</name>
    <dbReference type="NCBI Taxonomy" id="1193278"/>
    <lineage>
        <taxon>Bacteria</taxon>
        <taxon>Pseudomonadati</taxon>
        <taxon>Pseudomonadota</taxon>
        <taxon>Gammaproteobacteria</taxon>
        <taxon>Alteromonadales</taxon>
        <taxon>Psychromonadaceae</taxon>
        <taxon>Corallincola</taxon>
    </lineage>
</organism>
<evidence type="ECO:0008006" key="3">
    <source>
        <dbReference type="Google" id="ProtNLM"/>
    </source>
</evidence>
<reference evidence="2" key="1">
    <citation type="journal article" date="2019" name="Int. J. Syst. Evol. Microbiol.">
        <title>The Global Catalogue of Microorganisms (GCM) 10K type strain sequencing project: providing services to taxonomists for standard genome sequencing and annotation.</title>
        <authorList>
            <consortium name="The Broad Institute Genomics Platform"/>
            <consortium name="The Broad Institute Genome Sequencing Center for Infectious Disease"/>
            <person name="Wu L."/>
            <person name="Ma J."/>
        </authorList>
    </citation>
    <scope>NUCLEOTIDE SEQUENCE [LARGE SCALE GENOMIC DNA]</scope>
    <source>
        <strain evidence="2">CGMCC 1.10992</strain>
    </source>
</reference>
<name>A0ABW4XS52_9GAMM</name>
<sequence>MSLRTYLQQIDAGKPVNFDRLKSLLPPEYSSEWKSIFGVKKVTSSRWSVEVKDPERFEALLQLAERPKNRLEATEKGDSHLSGTSHSYLLVYHDGLPDVRPGLVLLSDQGVVQDFEPKKRVLLVENEENFFQPQKMLEAAAQLTGQAFSLADTDVVLGSGSRGLSAERVDWYLQYEQVVCAFDYDTAGLEMYASLERQIRRLRERRDDITTLVSYLQPEDYESWWPQFKCQPKSEKNYLRGRKLATELGFDSLALAFAKTRKFMEQEMLLTSVTVQGASKNTCKVNK</sequence>
<gene>
    <name evidence="1" type="ORF">ACFSJ3_16945</name>
</gene>
<dbReference type="EMBL" id="JBHUHT010000028">
    <property type="protein sequence ID" value="MFD2097679.1"/>
    <property type="molecule type" value="Genomic_DNA"/>
</dbReference>
<comment type="caution">
    <text evidence="1">The sequence shown here is derived from an EMBL/GenBank/DDBJ whole genome shotgun (WGS) entry which is preliminary data.</text>
</comment>
<evidence type="ECO:0000313" key="2">
    <source>
        <dbReference type="Proteomes" id="UP001597380"/>
    </source>
</evidence>
<dbReference type="Proteomes" id="UP001597380">
    <property type="component" value="Unassembled WGS sequence"/>
</dbReference>
<keyword evidence="2" id="KW-1185">Reference proteome</keyword>
<protein>
    <recommendedName>
        <fullName evidence="3">Wadjet protein JetD C-terminal domain-containing protein</fullName>
    </recommendedName>
</protein>